<reference evidence="2" key="2">
    <citation type="journal article" date="2022" name="Microbiol. Resour. Announc.">
        <title>Whole-Genome Sequence of Entomortierella parvispora E1425, a Mucoromycotan Fungus Associated with Burkholderiaceae-Related Endosymbiotic Bacteria.</title>
        <authorList>
            <person name="Herlambang A."/>
            <person name="Guo Y."/>
            <person name="Takashima Y."/>
            <person name="Narisawa K."/>
            <person name="Ohta H."/>
            <person name="Nishizawa T."/>
        </authorList>
    </citation>
    <scope>NUCLEOTIDE SEQUENCE</scope>
    <source>
        <strain evidence="2">E1425</strain>
    </source>
</reference>
<organism evidence="2 3">
    <name type="scientific">Entomortierella parvispora</name>
    <dbReference type="NCBI Taxonomy" id="205924"/>
    <lineage>
        <taxon>Eukaryota</taxon>
        <taxon>Fungi</taxon>
        <taxon>Fungi incertae sedis</taxon>
        <taxon>Mucoromycota</taxon>
        <taxon>Mortierellomycotina</taxon>
        <taxon>Mortierellomycetes</taxon>
        <taxon>Mortierellales</taxon>
        <taxon>Mortierellaceae</taxon>
        <taxon>Entomortierella</taxon>
    </lineage>
</organism>
<feature type="domain" description="F-box" evidence="1">
    <location>
        <begin position="4"/>
        <end position="51"/>
    </location>
</feature>
<proteinExistence type="predicted"/>
<dbReference type="Proteomes" id="UP000827284">
    <property type="component" value="Unassembled WGS sequence"/>
</dbReference>
<dbReference type="InterPro" id="IPR036047">
    <property type="entry name" value="F-box-like_dom_sf"/>
</dbReference>
<dbReference type="Gene3D" id="3.80.10.10">
    <property type="entry name" value="Ribonuclease Inhibitor"/>
    <property type="match status" value="1"/>
</dbReference>
<evidence type="ECO:0000259" key="1">
    <source>
        <dbReference type="PROSITE" id="PS50181"/>
    </source>
</evidence>
<gene>
    <name evidence="2" type="ORF">EMPS_06888</name>
</gene>
<dbReference type="OrthoDB" id="2397486at2759"/>
<reference evidence="2" key="1">
    <citation type="submission" date="2021-11" db="EMBL/GenBank/DDBJ databases">
        <authorList>
            <person name="Herlambang A."/>
            <person name="Guo Y."/>
            <person name="Takashima Y."/>
            <person name="Nishizawa T."/>
        </authorList>
    </citation>
    <scope>NUCLEOTIDE SEQUENCE</scope>
    <source>
        <strain evidence="2">E1425</strain>
    </source>
</reference>
<evidence type="ECO:0000313" key="3">
    <source>
        <dbReference type="Proteomes" id="UP000827284"/>
    </source>
</evidence>
<evidence type="ECO:0000313" key="2">
    <source>
        <dbReference type="EMBL" id="GJJ74530.1"/>
    </source>
</evidence>
<accession>A0A9P3LY60</accession>
<dbReference type="Pfam" id="PF12937">
    <property type="entry name" value="F-box-like"/>
    <property type="match status" value="1"/>
</dbReference>
<dbReference type="AlphaFoldDB" id="A0A9P3LY60"/>
<dbReference type="InterPro" id="IPR001810">
    <property type="entry name" value="F-box_dom"/>
</dbReference>
<dbReference type="SUPFAM" id="SSF81383">
    <property type="entry name" value="F-box domain"/>
    <property type="match status" value="1"/>
</dbReference>
<sequence length="687" mass="80071">MSHSFQSRPLPQEIIEIIFSYLSQSTLRCCARLVCKEWNLICLKYALWRAAVWSADLSKERADRLLKQLRRLDSLAIWIQCDPTLTDHKLLTFTTEEQEQEHIIAFETFRKGILEQLDQFQLQHSGGRGDGTHFASLTDRRRVLRRHPFGNLKELSFHGYGIQHDLHLGPLLPAMTHLQRLKLEIWDRQDIFLMRLLRACPVLEDLEIFGRQEEGLRIWVLEDDEEERSPARTPLSHHPLKRLYLRRVTIRQRSIERIIPVLTELIAFRIVEFNRPWRIEPADFHCESVEFYTIEKLIQLHMFPPEKSGKIEAFLLETYHEDAAFGQYLCSAEYNYRWLPNLRVLYFVTAPLEDYWFRFGWHSTSQTIETVEIIGQGRHFIENSVVGSPSIEGYLRRNQHLKHLKAPESVIRTRGIVDMYMSDPFKKAVKDRDSALALRVVEKAAKAAAAELEAIRLTSGTAEDDKCNKSRHRSKKLDPLPITLEPIRLNCDYIWVCEGLLTLKLGLVTDPRVTPKSAAEFAAAASRPHVMTENEQLARAYAYIATVCPNLRTVEFYHTTMQFGGEWVIAHGGDVSKLDEEDQSHPLKQLTRLKDLETLTLRLHTIEGHIEFEDFEWMMETVAEEGSPSGASKVACWPKLESFQIRYNTSAKNENYQYWMALVRELRPGLDVRVKQDLLIPWCHYRR</sequence>
<dbReference type="InterPro" id="IPR032675">
    <property type="entry name" value="LRR_dom_sf"/>
</dbReference>
<dbReference type="EMBL" id="BQFW01000009">
    <property type="protein sequence ID" value="GJJ74530.1"/>
    <property type="molecule type" value="Genomic_DNA"/>
</dbReference>
<comment type="caution">
    <text evidence="2">The sequence shown here is derived from an EMBL/GenBank/DDBJ whole genome shotgun (WGS) entry which is preliminary data.</text>
</comment>
<dbReference type="PROSITE" id="PS50181">
    <property type="entry name" value="FBOX"/>
    <property type="match status" value="1"/>
</dbReference>
<protein>
    <recommendedName>
        <fullName evidence="1">F-box domain-containing protein</fullName>
    </recommendedName>
</protein>
<keyword evidence="3" id="KW-1185">Reference proteome</keyword>
<name>A0A9P3LY60_9FUNG</name>
<dbReference type="CDD" id="cd09917">
    <property type="entry name" value="F-box_SF"/>
    <property type="match status" value="1"/>
</dbReference>